<feature type="domain" description="FAD-binding PCMH-type" evidence="2">
    <location>
        <begin position="1"/>
        <end position="246"/>
    </location>
</feature>
<dbReference type="Gene3D" id="3.30.465.10">
    <property type="match status" value="2"/>
</dbReference>
<gene>
    <name evidence="3" type="ORF">PPSIR1_41939</name>
</gene>
<dbReference type="InterPro" id="IPR051312">
    <property type="entry name" value="Diverse_Substr_Oxidored"/>
</dbReference>
<proteinExistence type="predicted"/>
<dbReference type="InterPro" id="IPR002346">
    <property type="entry name" value="Mopterin_DH_FAD-bd"/>
</dbReference>
<reference evidence="3 4" key="1">
    <citation type="submission" date="2007-06" db="EMBL/GenBank/DDBJ databases">
        <authorList>
            <person name="Shimkets L."/>
            <person name="Ferriera S."/>
            <person name="Johnson J."/>
            <person name="Kravitz S."/>
            <person name="Beeson K."/>
            <person name="Sutton G."/>
            <person name="Rogers Y.-H."/>
            <person name="Friedman R."/>
            <person name="Frazier M."/>
            <person name="Venter J.C."/>
        </authorList>
    </citation>
    <scope>NUCLEOTIDE SEQUENCE [LARGE SCALE GENOMIC DNA]</scope>
    <source>
        <strain evidence="3 4">SIR-1</strain>
    </source>
</reference>
<evidence type="ECO:0000313" key="4">
    <source>
        <dbReference type="Proteomes" id="UP000005801"/>
    </source>
</evidence>
<keyword evidence="1" id="KW-0285">Flavoprotein</keyword>
<dbReference type="Gene3D" id="3.30.390.50">
    <property type="entry name" value="CO dehydrogenase flavoprotein, C-terminal domain"/>
    <property type="match status" value="1"/>
</dbReference>
<dbReference type="SMART" id="SM01092">
    <property type="entry name" value="CO_deh_flav_C"/>
    <property type="match status" value="1"/>
</dbReference>
<dbReference type="STRING" id="391625.PPSIR1_41939"/>
<dbReference type="GO" id="GO:0016491">
    <property type="term" value="F:oxidoreductase activity"/>
    <property type="evidence" value="ECO:0007669"/>
    <property type="project" value="InterPro"/>
</dbReference>
<dbReference type="GO" id="GO:0071949">
    <property type="term" value="F:FAD binding"/>
    <property type="evidence" value="ECO:0007669"/>
    <property type="project" value="InterPro"/>
</dbReference>
<dbReference type="InterPro" id="IPR016169">
    <property type="entry name" value="FAD-bd_PCMH_sub2"/>
</dbReference>
<dbReference type="SUPFAM" id="SSF56176">
    <property type="entry name" value="FAD-binding/transporter-associated domain-like"/>
    <property type="match status" value="1"/>
</dbReference>
<dbReference type="EMBL" id="ABCS01000010">
    <property type="protein sequence ID" value="EDM80517.1"/>
    <property type="molecule type" value="Genomic_DNA"/>
</dbReference>
<comment type="caution">
    <text evidence="3">The sequence shown here is derived from an EMBL/GenBank/DDBJ whole genome shotgun (WGS) entry which is preliminary data.</text>
</comment>
<protein>
    <submittedName>
        <fullName evidence="3">Molybdopterin dehydrogenase, FAD-binding protein</fullName>
    </submittedName>
</protein>
<keyword evidence="1" id="KW-0274">FAD</keyword>
<dbReference type="PANTHER" id="PTHR42659:SF9">
    <property type="entry name" value="XANTHINE DEHYDROGENASE FAD-BINDING SUBUNIT XDHB-RELATED"/>
    <property type="match status" value="1"/>
</dbReference>
<dbReference type="PROSITE" id="PS51387">
    <property type="entry name" value="FAD_PCMH"/>
    <property type="match status" value="1"/>
</dbReference>
<evidence type="ECO:0000256" key="1">
    <source>
        <dbReference type="ARBA" id="ARBA00022827"/>
    </source>
</evidence>
<dbReference type="SUPFAM" id="SSF55447">
    <property type="entry name" value="CO dehydrogenase flavoprotein C-terminal domain-like"/>
    <property type="match status" value="1"/>
</dbReference>
<name>A6G0X9_9BACT</name>
<evidence type="ECO:0000259" key="2">
    <source>
        <dbReference type="PROSITE" id="PS51387"/>
    </source>
</evidence>
<dbReference type="OrthoDB" id="9783813at2"/>
<organism evidence="3 4">
    <name type="scientific">Plesiocystis pacifica SIR-1</name>
    <dbReference type="NCBI Taxonomy" id="391625"/>
    <lineage>
        <taxon>Bacteria</taxon>
        <taxon>Pseudomonadati</taxon>
        <taxon>Myxococcota</taxon>
        <taxon>Polyangia</taxon>
        <taxon>Nannocystales</taxon>
        <taxon>Nannocystaceae</taxon>
        <taxon>Plesiocystis</taxon>
    </lineage>
</organism>
<dbReference type="InterPro" id="IPR016166">
    <property type="entry name" value="FAD-bd_PCMH"/>
</dbReference>
<sequence>MRPFALIRPESLTQARDLVVAKPEGRSFRAGGIDLMDRMKEGLDDPELLVELRGVGELAGVTESAGFSPATADGSVPENLPSGALWRVGAATTLAEIAANEALLDGAAALVEAASQAATPGIRNTATVGGNLLQRPRCWYYRNRELVCLKKGGDMCLAIAGDNRYHAILGGGPSFIVHPSSLATALVALGATVGTFRGASAEDAITPGRVLPIEELFAGPKTDPTREHVLEDGEVLEAVLVPKAGAEMRSAYGAVREKQSHDWPLVEAAVRMRVDAGVMKDVRVALGHVAPVPWLSPEAAEVLEGQAPDAELFARAAEAAVAKARPLDGNGYKVPMSKGLLREVLHRASGLALPE</sequence>
<dbReference type="AlphaFoldDB" id="A6G0X9"/>
<dbReference type="InterPro" id="IPR036318">
    <property type="entry name" value="FAD-bd_PCMH-like_sf"/>
</dbReference>
<dbReference type="RefSeq" id="WP_006970378.1">
    <property type="nucleotide sequence ID" value="NZ_ABCS01000010.1"/>
</dbReference>
<dbReference type="InterPro" id="IPR036683">
    <property type="entry name" value="CO_DH_flav_C_dom_sf"/>
</dbReference>
<dbReference type="Pfam" id="PF03450">
    <property type="entry name" value="CO_deh_flav_C"/>
    <property type="match status" value="1"/>
</dbReference>
<keyword evidence="4" id="KW-1185">Reference proteome</keyword>
<accession>A6G0X9</accession>
<evidence type="ECO:0000313" key="3">
    <source>
        <dbReference type="EMBL" id="EDM80517.1"/>
    </source>
</evidence>
<dbReference type="Gene3D" id="3.30.43.10">
    <property type="entry name" value="Uridine Diphospho-n-acetylenolpyruvylglucosamine Reductase, domain 2"/>
    <property type="match status" value="1"/>
</dbReference>
<dbReference type="InterPro" id="IPR016167">
    <property type="entry name" value="FAD-bd_PCMH_sub1"/>
</dbReference>
<dbReference type="eggNOG" id="COG1319">
    <property type="taxonomic scope" value="Bacteria"/>
</dbReference>
<dbReference type="Pfam" id="PF00941">
    <property type="entry name" value="FAD_binding_5"/>
    <property type="match status" value="1"/>
</dbReference>
<dbReference type="PANTHER" id="PTHR42659">
    <property type="entry name" value="XANTHINE DEHYDROGENASE SUBUNIT C-RELATED"/>
    <property type="match status" value="1"/>
</dbReference>
<dbReference type="InterPro" id="IPR005107">
    <property type="entry name" value="CO_DH_flav_C"/>
</dbReference>
<dbReference type="Proteomes" id="UP000005801">
    <property type="component" value="Unassembled WGS sequence"/>
</dbReference>